<evidence type="ECO:0000313" key="2">
    <source>
        <dbReference type="EMBL" id="SFU52689.1"/>
    </source>
</evidence>
<reference evidence="2 3" key="1">
    <citation type="submission" date="2016-10" db="EMBL/GenBank/DDBJ databases">
        <authorList>
            <person name="de Groot N.N."/>
        </authorList>
    </citation>
    <scope>NUCLEOTIDE SEQUENCE [LARGE SCALE GENOMIC DNA]</scope>
    <source>
        <strain evidence="2 3">R-24608</strain>
    </source>
</reference>
<name>A0A1I7GW92_9BURK</name>
<dbReference type="STRING" id="343013.SAMN04489707_100758"/>
<dbReference type="Gene3D" id="3.90.420.10">
    <property type="entry name" value="Oxidoreductase, molybdopterin-binding domain"/>
    <property type="match status" value="1"/>
</dbReference>
<keyword evidence="3" id="KW-1185">Reference proteome</keyword>
<feature type="chain" id="PRO_5010257040" description="Molybdopterin-dependent oxidoreductase" evidence="1">
    <location>
        <begin position="26"/>
        <end position="195"/>
    </location>
</feature>
<sequence length="195" mass="20633">MNKRDFLNVSALIGAASLSPTPALAAASATGPTLLTVGGLVPQGNRPALDPELDQMMAKHGVRFGQAFTFDAAALQKLPKTRIRPTLEYDGKVHTLSGPALLDVLSAAGVKADPGLRLGMRALDGYNVEISVADVAAYRMILATHMDGKPMGLGGLGPQWAVYDADRLAAFKDKPLKERFGLCPWGVYYIDVAQG</sequence>
<keyword evidence="1" id="KW-0732">Signal</keyword>
<organism evidence="2 3">
    <name type="scientific">Paenacidovorax caeni</name>
    <dbReference type="NCBI Taxonomy" id="343013"/>
    <lineage>
        <taxon>Bacteria</taxon>
        <taxon>Pseudomonadati</taxon>
        <taxon>Pseudomonadota</taxon>
        <taxon>Betaproteobacteria</taxon>
        <taxon>Burkholderiales</taxon>
        <taxon>Comamonadaceae</taxon>
        <taxon>Paenacidovorax</taxon>
    </lineage>
</organism>
<evidence type="ECO:0008006" key="4">
    <source>
        <dbReference type="Google" id="ProtNLM"/>
    </source>
</evidence>
<dbReference type="AlphaFoldDB" id="A0A1I7GW92"/>
<dbReference type="OrthoDB" id="8685546at2"/>
<dbReference type="Proteomes" id="UP000183656">
    <property type="component" value="Unassembled WGS sequence"/>
</dbReference>
<dbReference type="SUPFAM" id="SSF56524">
    <property type="entry name" value="Oxidoreductase molybdopterin-binding domain"/>
    <property type="match status" value="1"/>
</dbReference>
<evidence type="ECO:0000256" key="1">
    <source>
        <dbReference type="SAM" id="SignalP"/>
    </source>
</evidence>
<protein>
    <recommendedName>
        <fullName evidence="4">Molybdopterin-dependent oxidoreductase</fullName>
    </recommendedName>
</protein>
<feature type="signal peptide" evidence="1">
    <location>
        <begin position="1"/>
        <end position="25"/>
    </location>
</feature>
<dbReference type="RefSeq" id="WP_054254961.1">
    <property type="nucleotide sequence ID" value="NZ_CYIG01000003.1"/>
</dbReference>
<dbReference type="EMBL" id="FPBX01000007">
    <property type="protein sequence ID" value="SFU52689.1"/>
    <property type="molecule type" value="Genomic_DNA"/>
</dbReference>
<dbReference type="InterPro" id="IPR036374">
    <property type="entry name" value="OxRdtase_Mopterin-bd_sf"/>
</dbReference>
<proteinExistence type="predicted"/>
<accession>A0A1I7GW92</accession>
<gene>
    <name evidence="2" type="ORF">SAMN04489707_100758</name>
</gene>
<evidence type="ECO:0000313" key="3">
    <source>
        <dbReference type="Proteomes" id="UP000183656"/>
    </source>
</evidence>